<evidence type="ECO:0000256" key="1">
    <source>
        <dbReference type="SAM" id="MobiDB-lite"/>
    </source>
</evidence>
<feature type="region of interest" description="Disordered" evidence="1">
    <location>
        <begin position="76"/>
        <end position="100"/>
    </location>
</feature>
<protein>
    <submittedName>
        <fullName evidence="2">Uncharacterized protein</fullName>
    </submittedName>
</protein>
<keyword evidence="3" id="KW-1185">Reference proteome</keyword>
<dbReference type="AlphaFoldDB" id="A0AAE0B553"/>
<dbReference type="Proteomes" id="UP001281410">
    <property type="component" value="Unassembled WGS sequence"/>
</dbReference>
<feature type="region of interest" description="Disordered" evidence="1">
    <location>
        <begin position="1"/>
        <end position="21"/>
    </location>
</feature>
<accession>A0AAE0B553</accession>
<sequence length="100" mass="10545">MANKKIPAGRNEKKNAGETLGSVKAQFDDKPFFEAAEVVLLEDPACQAATVTVDPMIEAGKQQDTSISSDVVAEGSIRANSSDEESGLPSEEMVDPSFGL</sequence>
<dbReference type="EMBL" id="JANJYJ010000001">
    <property type="protein sequence ID" value="KAK3230188.1"/>
    <property type="molecule type" value="Genomic_DNA"/>
</dbReference>
<evidence type="ECO:0000313" key="3">
    <source>
        <dbReference type="Proteomes" id="UP001281410"/>
    </source>
</evidence>
<proteinExistence type="predicted"/>
<comment type="caution">
    <text evidence="2">The sequence shown here is derived from an EMBL/GenBank/DDBJ whole genome shotgun (WGS) entry which is preliminary data.</text>
</comment>
<name>A0AAE0B553_9ROSI</name>
<gene>
    <name evidence="2" type="ORF">Dsin_002069</name>
</gene>
<evidence type="ECO:0000313" key="2">
    <source>
        <dbReference type="EMBL" id="KAK3230188.1"/>
    </source>
</evidence>
<reference evidence="2" key="1">
    <citation type="journal article" date="2023" name="Plant J.">
        <title>Genome sequences and population genomics provide insights into the demographic history, inbreeding, and mutation load of two 'living fossil' tree species of Dipteronia.</title>
        <authorList>
            <person name="Feng Y."/>
            <person name="Comes H.P."/>
            <person name="Chen J."/>
            <person name="Zhu S."/>
            <person name="Lu R."/>
            <person name="Zhang X."/>
            <person name="Li P."/>
            <person name="Qiu J."/>
            <person name="Olsen K.M."/>
            <person name="Qiu Y."/>
        </authorList>
    </citation>
    <scope>NUCLEOTIDE SEQUENCE</scope>
    <source>
        <strain evidence="2">NBL</strain>
    </source>
</reference>
<organism evidence="2 3">
    <name type="scientific">Dipteronia sinensis</name>
    <dbReference type="NCBI Taxonomy" id="43782"/>
    <lineage>
        <taxon>Eukaryota</taxon>
        <taxon>Viridiplantae</taxon>
        <taxon>Streptophyta</taxon>
        <taxon>Embryophyta</taxon>
        <taxon>Tracheophyta</taxon>
        <taxon>Spermatophyta</taxon>
        <taxon>Magnoliopsida</taxon>
        <taxon>eudicotyledons</taxon>
        <taxon>Gunneridae</taxon>
        <taxon>Pentapetalae</taxon>
        <taxon>rosids</taxon>
        <taxon>malvids</taxon>
        <taxon>Sapindales</taxon>
        <taxon>Sapindaceae</taxon>
        <taxon>Hippocastanoideae</taxon>
        <taxon>Acereae</taxon>
        <taxon>Dipteronia</taxon>
    </lineage>
</organism>